<dbReference type="PANTHER" id="PTHR15454">
    <property type="entry name" value="NISCHARIN RELATED"/>
    <property type="match status" value="1"/>
</dbReference>
<feature type="compositionally biased region" description="Low complexity" evidence="4">
    <location>
        <begin position="646"/>
        <end position="660"/>
    </location>
</feature>
<feature type="region of interest" description="Disordered" evidence="4">
    <location>
        <begin position="730"/>
        <end position="754"/>
    </location>
</feature>
<evidence type="ECO:0000256" key="4">
    <source>
        <dbReference type="SAM" id="MobiDB-lite"/>
    </source>
</evidence>
<reference evidence="6" key="1">
    <citation type="journal article" date="2015" name="PLoS Genet.">
        <title>Genome Sequence and Transcriptome Analyses of Chrysochromulina tobin: Metabolic Tools for Enhanced Algal Fitness in the Prominent Order Prymnesiales (Haptophyceae).</title>
        <authorList>
            <person name="Hovde B.T."/>
            <person name="Deodato C.R."/>
            <person name="Hunsperger H.M."/>
            <person name="Ryken S.A."/>
            <person name="Yost W."/>
            <person name="Jha R.K."/>
            <person name="Patterson J."/>
            <person name="Monnat R.J. Jr."/>
            <person name="Barlow S.B."/>
            <person name="Starkenburg S.R."/>
            <person name="Cattolico R.A."/>
        </authorList>
    </citation>
    <scope>NUCLEOTIDE SEQUENCE</scope>
    <source>
        <strain evidence="6">CCMP291</strain>
    </source>
</reference>
<dbReference type="AlphaFoldDB" id="A0A0M0JJZ9"/>
<dbReference type="Proteomes" id="UP000037460">
    <property type="component" value="Unassembled WGS sequence"/>
</dbReference>
<comment type="caution">
    <text evidence="5">The sequence shown here is derived from an EMBL/GenBank/DDBJ whole genome shotgun (WGS) entry which is preliminary data.</text>
</comment>
<feature type="compositionally biased region" description="Gly residues" evidence="4">
    <location>
        <begin position="745"/>
        <end position="754"/>
    </location>
</feature>
<feature type="region of interest" description="Disordered" evidence="4">
    <location>
        <begin position="269"/>
        <end position="339"/>
    </location>
</feature>
<sequence>MLGLTKAAQREFSKAAQTVEQLKGLVEDKIGKSGDVIVPPSRLTHGLKDEHFVGDVTTLRYPATLDFSHANFKLRDISLLAQVPKGAPQTINLGGNELTSLEEVNRFQALRSLVACANSLQVGGGLILRLPKLTDLDLASNRLVAIPPLQELPQLQTLHLQRNQIHRNWAELQAVASSLRELDVSQNRLVWSKSTGEFDAALRVLSSLKKLKELRVGGNPVSDTPALRHLVITYAQSLQRLDGVAVTPQERRGVSNMERPVAAAAIMVLPGASDEEDDDDGISRGDSRDDETEMSSRRVAASQPPSPGGRLPSWREAPDDKKTRERMEREAAATAAAERTAEAAEAARAEAEMAALARREADRLEAERAGQLAQQQELLSAIRAKEVLFQEAEGALQAVRQQVNAGSASTSSKQREEYISQKGALQRERQETLAAEAALADVRRELVELETTLVAVEDACSALEAELPAEGVTHALAQRTQQAEREAAHHRQRLASMTAALEEKRARQRRQSVGGTDENPLAPQHRAIEELEGEVERARAELAELRRAIPSPSKARAAPPSMGVAAACDLAEATEAARGIDFDEEEEAAAAEDSVRRQLAAIKRERREHESLRCVWRQSAWQAAWAILALTSRIHGGATADEQDSGARSAEAAASEVISSAKEEVDEEAEHDPSAGDGASIAASSTAAGGVDVAFDWAAAMERDAFMAAAMKHALLEEGGFADNETIDAQSEAPSNTLSFAPSTIGGGGGRGGKAAAGSAAVTALWREIAKKEAQRLLRLNDEVSRREAEWQRERDEWMQYRAEVQEEMRRDARNQAKAIRGGAGGEGGSPLVASAAPAGGQDLAAVKEALRRAQAQALNLKRERANMEGELAKRRQAAAAVEAKLNRLRGALLHQAE</sequence>
<dbReference type="PROSITE" id="PS51450">
    <property type="entry name" value="LRR"/>
    <property type="match status" value="1"/>
</dbReference>
<dbReference type="Gene3D" id="3.80.10.10">
    <property type="entry name" value="Ribonuclease Inhibitor"/>
    <property type="match status" value="2"/>
</dbReference>
<dbReference type="PANTHER" id="PTHR15454:SF56">
    <property type="entry name" value="PROTEIN PHOSPHATASE 1 REGULATORY SUBUNIT 7-RELATED"/>
    <property type="match status" value="1"/>
</dbReference>
<feature type="coiled-coil region" evidence="3">
    <location>
        <begin position="767"/>
        <end position="794"/>
    </location>
</feature>
<proteinExistence type="predicted"/>
<feature type="compositionally biased region" description="Polar residues" evidence="4">
    <location>
        <begin position="730"/>
        <end position="742"/>
    </location>
</feature>
<gene>
    <name evidence="5" type="ORF">Ctob_004377</name>
</gene>
<keyword evidence="1" id="KW-0433">Leucine-rich repeat</keyword>
<accession>A0A0M0JJZ9</accession>
<feature type="compositionally biased region" description="Basic and acidic residues" evidence="4">
    <location>
        <begin position="316"/>
        <end position="331"/>
    </location>
</feature>
<keyword evidence="3" id="KW-0175">Coiled coil</keyword>
<evidence type="ECO:0000313" key="6">
    <source>
        <dbReference type="Proteomes" id="UP000037460"/>
    </source>
</evidence>
<evidence type="ECO:0000256" key="2">
    <source>
        <dbReference type="ARBA" id="ARBA00022737"/>
    </source>
</evidence>
<dbReference type="InterPro" id="IPR001611">
    <property type="entry name" value="Leu-rich_rpt"/>
</dbReference>
<keyword evidence="6" id="KW-1185">Reference proteome</keyword>
<evidence type="ECO:0000256" key="3">
    <source>
        <dbReference type="SAM" id="Coils"/>
    </source>
</evidence>
<dbReference type="OrthoDB" id="1053178at2759"/>
<dbReference type="SUPFAM" id="SSF52075">
    <property type="entry name" value="Outer arm dynein light chain 1"/>
    <property type="match status" value="1"/>
</dbReference>
<feature type="region of interest" description="Disordered" evidence="4">
    <location>
        <begin position="638"/>
        <end position="682"/>
    </location>
</feature>
<feature type="region of interest" description="Disordered" evidence="4">
    <location>
        <begin position="502"/>
        <end position="528"/>
    </location>
</feature>
<keyword evidence="2" id="KW-0677">Repeat</keyword>
<dbReference type="GO" id="GO:0005737">
    <property type="term" value="C:cytoplasm"/>
    <property type="evidence" value="ECO:0007669"/>
    <property type="project" value="TreeGrafter"/>
</dbReference>
<feature type="coiled-coil region" evidence="3">
    <location>
        <begin position="844"/>
        <end position="878"/>
    </location>
</feature>
<evidence type="ECO:0000256" key="1">
    <source>
        <dbReference type="ARBA" id="ARBA00022614"/>
    </source>
</evidence>
<dbReference type="InterPro" id="IPR032675">
    <property type="entry name" value="LRR_dom_sf"/>
</dbReference>
<organism evidence="5 6">
    <name type="scientific">Chrysochromulina tobinii</name>
    <dbReference type="NCBI Taxonomy" id="1460289"/>
    <lineage>
        <taxon>Eukaryota</taxon>
        <taxon>Haptista</taxon>
        <taxon>Haptophyta</taxon>
        <taxon>Prymnesiophyceae</taxon>
        <taxon>Prymnesiales</taxon>
        <taxon>Chrysochromulinaceae</taxon>
        <taxon>Chrysochromulina</taxon>
    </lineage>
</organism>
<protein>
    <submittedName>
        <fullName evidence="5">Uncharacterized protein</fullName>
    </submittedName>
</protein>
<name>A0A0M0JJZ9_9EUKA</name>
<dbReference type="EMBL" id="JWZX01002822">
    <property type="protein sequence ID" value="KOO26652.1"/>
    <property type="molecule type" value="Genomic_DNA"/>
</dbReference>
<evidence type="ECO:0000313" key="5">
    <source>
        <dbReference type="EMBL" id="KOO26652.1"/>
    </source>
</evidence>